<dbReference type="HOGENOM" id="CLU_762363_0_0_0"/>
<dbReference type="OrthoDB" id="9794242at2"/>
<evidence type="ECO:0000256" key="2">
    <source>
        <dbReference type="ARBA" id="ARBA00022692"/>
    </source>
</evidence>
<keyword evidence="4 5" id="KW-0472">Membrane</keyword>
<feature type="transmembrane region" description="Helical" evidence="5">
    <location>
        <begin position="138"/>
        <end position="159"/>
    </location>
</feature>
<evidence type="ECO:0000313" key="7">
    <source>
        <dbReference type="EMBL" id="AIE84692.1"/>
    </source>
</evidence>
<name>A0A068NMS2_FIMGI</name>
<dbReference type="InterPro" id="IPR035952">
    <property type="entry name" value="Rhomboid-like_sf"/>
</dbReference>
<comment type="subcellular location">
    <subcellularLocation>
        <location evidence="1">Membrane</location>
        <topology evidence="1">Multi-pass membrane protein</topology>
    </subcellularLocation>
</comment>
<dbReference type="InterPro" id="IPR022764">
    <property type="entry name" value="Peptidase_S54_rhomboid_dom"/>
</dbReference>
<evidence type="ECO:0000256" key="3">
    <source>
        <dbReference type="ARBA" id="ARBA00022989"/>
    </source>
</evidence>
<protein>
    <submittedName>
        <fullName evidence="7">Regulatory protein IclR</fullName>
    </submittedName>
</protein>
<dbReference type="EMBL" id="CP007139">
    <property type="protein sequence ID" value="AIE84692.1"/>
    <property type="molecule type" value="Genomic_DNA"/>
</dbReference>
<dbReference type="STRING" id="661478.OP10G_1324"/>
<dbReference type="GO" id="GO:0016020">
    <property type="term" value="C:membrane"/>
    <property type="evidence" value="ECO:0007669"/>
    <property type="project" value="UniProtKB-SubCell"/>
</dbReference>
<dbReference type="SUPFAM" id="SSF144091">
    <property type="entry name" value="Rhomboid-like"/>
    <property type="match status" value="1"/>
</dbReference>
<evidence type="ECO:0000256" key="1">
    <source>
        <dbReference type="ARBA" id="ARBA00004141"/>
    </source>
</evidence>
<keyword evidence="8" id="KW-1185">Reference proteome</keyword>
<evidence type="ECO:0000256" key="5">
    <source>
        <dbReference type="SAM" id="Phobius"/>
    </source>
</evidence>
<dbReference type="Pfam" id="PF01694">
    <property type="entry name" value="Rhomboid"/>
    <property type="match status" value="1"/>
</dbReference>
<dbReference type="eggNOG" id="COG0705">
    <property type="taxonomic scope" value="Bacteria"/>
</dbReference>
<dbReference type="AlphaFoldDB" id="A0A068NMS2"/>
<evidence type="ECO:0000259" key="6">
    <source>
        <dbReference type="Pfam" id="PF01694"/>
    </source>
</evidence>
<feature type="transmembrane region" description="Helical" evidence="5">
    <location>
        <begin position="83"/>
        <end position="100"/>
    </location>
</feature>
<gene>
    <name evidence="7" type="ORF">OP10G_1324</name>
</gene>
<keyword evidence="2 5" id="KW-0812">Transmembrane</keyword>
<feature type="domain" description="Peptidase S54 rhomboid" evidence="6">
    <location>
        <begin position="43"/>
        <end position="189"/>
    </location>
</feature>
<dbReference type="PANTHER" id="PTHR43731">
    <property type="entry name" value="RHOMBOID PROTEASE"/>
    <property type="match status" value="1"/>
</dbReference>
<dbReference type="Gene3D" id="1.20.1540.10">
    <property type="entry name" value="Rhomboid-like"/>
    <property type="match status" value="1"/>
</dbReference>
<dbReference type="GO" id="GO:0004252">
    <property type="term" value="F:serine-type endopeptidase activity"/>
    <property type="evidence" value="ECO:0007669"/>
    <property type="project" value="InterPro"/>
</dbReference>
<feature type="transmembrane region" description="Helical" evidence="5">
    <location>
        <begin position="106"/>
        <end position="126"/>
    </location>
</feature>
<proteinExistence type="predicted"/>
<organism evidence="7 8">
    <name type="scientific">Fimbriimonas ginsengisoli Gsoil 348</name>
    <dbReference type="NCBI Taxonomy" id="661478"/>
    <lineage>
        <taxon>Bacteria</taxon>
        <taxon>Bacillati</taxon>
        <taxon>Armatimonadota</taxon>
        <taxon>Fimbriimonadia</taxon>
        <taxon>Fimbriimonadales</taxon>
        <taxon>Fimbriimonadaceae</taxon>
        <taxon>Fimbriimonas</taxon>
    </lineage>
</organism>
<reference evidence="7 8" key="1">
    <citation type="journal article" date="2014" name="PLoS ONE">
        <title>The first complete genome sequence of the class fimbriimonadia in the phylum armatimonadetes.</title>
        <authorList>
            <person name="Hu Z.Y."/>
            <person name="Wang Y.Z."/>
            <person name="Im W.T."/>
            <person name="Wang S.Y."/>
            <person name="Zhao G.P."/>
            <person name="Zheng H.J."/>
            <person name="Quan Z.X."/>
        </authorList>
    </citation>
    <scope>NUCLEOTIDE SEQUENCE [LARGE SCALE GENOMIC DNA]</scope>
    <source>
        <strain evidence="7">Gsoil 348</strain>
    </source>
</reference>
<dbReference type="KEGG" id="fgi:OP10G_1324"/>
<keyword evidence="3 5" id="KW-1133">Transmembrane helix</keyword>
<feature type="transmembrane region" description="Helical" evidence="5">
    <location>
        <begin position="55"/>
        <end position="76"/>
    </location>
</feature>
<accession>A0A068NMS2</accession>
<evidence type="ECO:0000256" key="4">
    <source>
        <dbReference type="ARBA" id="ARBA00023136"/>
    </source>
</evidence>
<sequence length="363" mass="39019">MIERRVPIVTLILIGANLVAAFALIISPSLAEELGFNPARPRLSSAVTGLFLHANLFHLLGNMVFLAAVGAAVELATGSLRFALVYFFAGLCGVAVHYLVTRGTQSPASLVGASGAIAGCAAYYSVRYTGLKVAFAPHRALSVAAVTGIWVILQVVGAFVRVGQTEGGTSYWAHLGGFAGGVLLSLLFRAPDLGQIRLGHEVLEQMNDRGPGAVVTAATRHLEKHPRDLKALWELANAQRLLGEGEAEADVLLRLLEIESEEEVPEVLRRLCQAGRVTRLPTLRRLQLADRIRLSSPAIAKALLRSVVEGERSEPQRPDAILSLATLERDESPVRAEELLGELSSEYPMHPAAELARKRGWIG</sequence>
<evidence type="ECO:0000313" key="8">
    <source>
        <dbReference type="Proteomes" id="UP000027982"/>
    </source>
</evidence>
<dbReference type="PANTHER" id="PTHR43731:SF26">
    <property type="entry name" value="RHOMBOID-LIKE PROTEIN 10, CHLOROPLASTIC"/>
    <property type="match status" value="1"/>
</dbReference>
<dbReference type="Proteomes" id="UP000027982">
    <property type="component" value="Chromosome"/>
</dbReference>
<feature type="transmembrane region" description="Helical" evidence="5">
    <location>
        <begin position="171"/>
        <end position="188"/>
    </location>
</feature>
<dbReference type="InterPro" id="IPR050925">
    <property type="entry name" value="Rhomboid_protease_S54"/>
</dbReference>
<dbReference type="RefSeq" id="WP_025226687.1">
    <property type="nucleotide sequence ID" value="NZ_CP007139.1"/>
</dbReference>